<accession>A0ACD5ZKS4</accession>
<evidence type="ECO:0000313" key="2">
    <source>
        <dbReference type="Proteomes" id="UP001732700"/>
    </source>
</evidence>
<keyword evidence="2" id="KW-1185">Reference proteome</keyword>
<evidence type="ECO:0000313" key="1">
    <source>
        <dbReference type="EnsemblPlants" id="AVESA.00010b.r2.7AG1188250.1.CDS.1"/>
    </source>
</evidence>
<organism evidence="1 2">
    <name type="scientific">Avena sativa</name>
    <name type="common">Oat</name>
    <dbReference type="NCBI Taxonomy" id="4498"/>
    <lineage>
        <taxon>Eukaryota</taxon>
        <taxon>Viridiplantae</taxon>
        <taxon>Streptophyta</taxon>
        <taxon>Embryophyta</taxon>
        <taxon>Tracheophyta</taxon>
        <taxon>Spermatophyta</taxon>
        <taxon>Magnoliopsida</taxon>
        <taxon>Liliopsida</taxon>
        <taxon>Poales</taxon>
        <taxon>Poaceae</taxon>
        <taxon>BOP clade</taxon>
        <taxon>Pooideae</taxon>
        <taxon>Poodae</taxon>
        <taxon>Poeae</taxon>
        <taxon>Poeae Chloroplast Group 1 (Aveneae type)</taxon>
        <taxon>Aveninae</taxon>
        <taxon>Avena</taxon>
    </lineage>
</organism>
<dbReference type="Proteomes" id="UP001732700">
    <property type="component" value="Chromosome 7A"/>
</dbReference>
<dbReference type="EnsemblPlants" id="AVESA.00010b.r2.7AG1188250.1">
    <property type="protein sequence ID" value="AVESA.00010b.r2.7AG1188250.1.CDS.1"/>
    <property type="gene ID" value="AVESA.00010b.r2.7AG1188250"/>
</dbReference>
<reference evidence="1" key="1">
    <citation type="submission" date="2021-05" db="EMBL/GenBank/DDBJ databases">
        <authorList>
            <person name="Scholz U."/>
            <person name="Mascher M."/>
            <person name="Fiebig A."/>
        </authorList>
    </citation>
    <scope>NUCLEOTIDE SEQUENCE [LARGE SCALE GENOMIC DNA]</scope>
</reference>
<sequence length="164" mass="18435">MKTFFLLALLSLVASTTFAQSSDVQGGDDYEQYQMEPIKKLQYCQDYINQRCYPGKMPFKWYKSCQEVQGLCCQQLAQVSQQSLCKTICKGVQTELGPYMRNIDSYCPALRGEVTTQSDIYCATLQGQVTTLMERAKNLPYICNTPTISYCNIPVTTSGGCNMS</sequence>
<proteinExistence type="predicted"/>
<reference evidence="1" key="2">
    <citation type="submission" date="2025-09" db="UniProtKB">
        <authorList>
            <consortium name="EnsemblPlants"/>
        </authorList>
    </citation>
    <scope>IDENTIFICATION</scope>
</reference>
<name>A0ACD5ZKS4_AVESA</name>
<protein>
    <submittedName>
        <fullName evidence="1">Uncharacterized protein</fullName>
    </submittedName>
</protein>